<dbReference type="SMART" id="SM00490">
    <property type="entry name" value="HELICc"/>
    <property type="match status" value="1"/>
</dbReference>
<sequence>MSKFFLLKKISYFHIKLFFLLNLDTSIEFLKGIGAERAKIIKSILGLSTVEDFLTFYPNRYLDKSKIYLIKDLSEDLPDILLKGRITDIQEITSGKVKRLAAKFHDNSGTLDLVWFRYSKWQKEQIPLNVELFIFGKATLFNNVFSIAHPEIETEENKETEVRLRPIYPGSEKLVKRGLNQKFFLQTMRNLMVEMPNIISENLPAYLITDLKLMPRQNAYYNIHFPKDLVHFEAAERRLKFEEAFFFQLSFGLKKQYHKVNSIGNPMPKVGENFNDFYTKYLPFELTGAQKKVLKEIKKDLAKPIQMNRLLQGDVGSGKTMVALLAMLLVLDNGFQSCLMAPTEILAQQHFNGISELLSETIIKVKLLTGSTKKSERKIIHEDLLTGELSILIGTHAVLEDIVQFKNLGLAIIDEQHRFGVAQRAKLWAKNQIPPHILVMTATPIPRTLAMSFYSDLEVSVIDEMPVGRKEIITAHRREKDRGFVYNFCKDEIKKGRQIYFVYPLIEESETLDYKNLMEGFEKISEYFPNPDFNTTMLHGKMKPIEKDAAMQYFAGGNANLMVATTVIEVGVNVPNASVMVIESAERFGLSQLHQLRGRVGRGAEQSYCILMTSDKLTNESRKRIKTMCETNDGFKISEVDMELRGPGDILGTQQSGVVDFKKLDLVKDGNIIKASKDIVEKILKKDPELSAADHISLKNFYVKQYKAKNKWGKIS</sequence>
<comment type="similarity">
    <text evidence="1 15">Belongs to the helicase family. RecG subfamily.</text>
</comment>
<keyword evidence="19" id="KW-1185">Reference proteome</keyword>
<dbReference type="STRING" id="1125876.SAMN05443292_0239"/>
<dbReference type="EC" id="5.6.2.4" evidence="13 15"/>
<dbReference type="NCBIfam" id="TIGR00643">
    <property type="entry name" value="recG"/>
    <property type="match status" value="1"/>
</dbReference>
<comment type="catalytic activity">
    <reaction evidence="14 15">
        <text>ATP + H2O = ADP + phosphate + H(+)</text>
        <dbReference type="Rhea" id="RHEA:13065"/>
        <dbReference type="ChEBI" id="CHEBI:15377"/>
        <dbReference type="ChEBI" id="CHEBI:15378"/>
        <dbReference type="ChEBI" id="CHEBI:30616"/>
        <dbReference type="ChEBI" id="CHEBI:43474"/>
        <dbReference type="ChEBI" id="CHEBI:456216"/>
        <dbReference type="EC" id="5.6.2.4"/>
    </reaction>
</comment>
<evidence type="ECO:0000256" key="12">
    <source>
        <dbReference type="ARBA" id="ARBA00034617"/>
    </source>
</evidence>
<dbReference type="InterPro" id="IPR027417">
    <property type="entry name" value="P-loop_NTPase"/>
</dbReference>
<evidence type="ECO:0000259" key="17">
    <source>
        <dbReference type="PROSITE" id="PS51194"/>
    </source>
</evidence>
<dbReference type="SUPFAM" id="SSF52540">
    <property type="entry name" value="P-loop containing nucleoside triphosphate hydrolases"/>
    <property type="match status" value="2"/>
</dbReference>
<feature type="domain" description="Helicase ATP-binding" evidence="16">
    <location>
        <begin position="300"/>
        <end position="462"/>
    </location>
</feature>
<dbReference type="Gene3D" id="2.40.50.140">
    <property type="entry name" value="Nucleic acid-binding proteins"/>
    <property type="match status" value="1"/>
</dbReference>
<keyword evidence="7 15" id="KW-0067">ATP-binding</keyword>
<dbReference type="InterPro" id="IPR004609">
    <property type="entry name" value="ATP-dep_DNA_helicase_RecG"/>
</dbReference>
<comment type="catalytic activity">
    <reaction evidence="12 15">
        <text>Couples ATP hydrolysis with the unwinding of duplex DNA by translocating in the 3'-5' direction.</text>
        <dbReference type="EC" id="5.6.2.4"/>
    </reaction>
</comment>
<dbReference type="PANTHER" id="PTHR47964">
    <property type="entry name" value="ATP-DEPENDENT DNA HELICASE HOMOLOG RECG, CHLOROPLASTIC"/>
    <property type="match status" value="1"/>
</dbReference>
<keyword evidence="5 15" id="KW-0378">Hydrolase</keyword>
<gene>
    <name evidence="18" type="ORF">SAMN05443292_0239</name>
</gene>
<dbReference type="Pfam" id="PF17191">
    <property type="entry name" value="RecG_wedge"/>
    <property type="match status" value="1"/>
</dbReference>
<dbReference type="SUPFAM" id="SSF50249">
    <property type="entry name" value="Nucleic acid-binding proteins"/>
    <property type="match status" value="1"/>
</dbReference>
<evidence type="ECO:0000256" key="2">
    <source>
        <dbReference type="ARBA" id="ARBA00017846"/>
    </source>
</evidence>
<evidence type="ECO:0000256" key="4">
    <source>
        <dbReference type="ARBA" id="ARBA00022763"/>
    </source>
</evidence>
<keyword evidence="3 15" id="KW-0547">Nucleotide-binding</keyword>
<dbReference type="GO" id="GO:0006310">
    <property type="term" value="P:DNA recombination"/>
    <property type="evidence" value="ECO:0007669"/>
    <property type="project" value="UniProtKB-UniRule"/>
</dbReference>
<evidence type="ECO:0000256" key="7">
    <source>
        <dbReference type="ARBA" id="ARBA00022840"/>
    </source>
</evidence>
<dbReference type="InterPro" id="IPR011545">
    <property type="entry name" value="DEAD/DEAH_box_helicase_dom"/>
</dbReference>
<evidence type="ECO:0000256" key="13">
    <source>
        <dbReference type="ARBA" id="ARBA00034808"/>
    </source>
</evidence>
<accession>A0A1I3D3D2</accession>
<reference evidence="18 19" key="1">
    <citation type="submission" date="2016-10" db="EMBL/GenBank/DDBJ databases">
        <authorList>
            <person name="de Groot N.N."/>
        </authorList>
    </citation>
    <scope>NUCLEOTIDE SEQUENCE [LARGE SCALE GENOMIC DNA]</scope>
    <source>
        <strain evidence="18 19">DSM 26000</strain>
    </source>
</reference>
<keyword evidence="4 15" id="KW-0227">DNA damage</keyword>
<dbReference type="InterPro" id="IPR012340">
    <property type="entry name" value="NA-bd_OB-fold"/>
</dbReference>
<dbReference type="CDD" id="cd17992">
    <property type="entry name" value="DEXHc_RecG"/>
    <property type="match status" value="1"/>
</dbReference>
<dbReference type="NCBIfam" id="NF008168">
    <property type="entry name" value="PRK10917.2-2"/>
    <property type="match status" value="1"/>
</dbReference>
<dbReference type="InterPro" id="IPR001650">
    <property type="entry name" value="Helicase_C-like"/>
</dbReference>
<dbReference type="InterPro" id="IPR033454">
    <property type="entry name" value="RecG_wedge"/>
</dbReference>
<organism evidence="18 19">
    <name type="scientific">Halpernia frigidisoli</name>
    <dbReference type="NCBI Taxonomy" id="1125876"/>
    <lineage>
        <taxon>Bacteria</taxon>
        <taxon>Pseudomonadati</taxon>
        <taxon>Bacteroidota</taxon>
        <taxon>Flavobacteriia</taxon>
        <taxon>Flavobacteriales</taxon>
        <taxon>Weeksellaceae</taxon>
        <taxon>Chryseobacterium group</taxon>
        <taxon>Halpernia</taxon>
    </lineage>
</organism>
<dbReference type="InterPro" id="IPR047112">
    <property type="entry name" value="RecG/Mfd"/>
</dbReference>
<keyword evidence="10 15" id="KW-0234">DNA repair</keyword>
<dbReference type="GO" id="GO:0005524">
    <property type="term" value="F:ATP binding"/>
    <property type="evidence" value="ECO:0007669"/>
    <property type="project" value="UniProtKB-KW"/>
</dbReference>
<dbReference type="PROSITE" id="PS51192">
    <property type="entry name" value="HELICASE_ATP_BIND_1"/>
    <property type="match status" value="1"/>
</dbReference>
<evidence type="ECO:0000256" key="9">
    <source>
        <dbReference type="ARBA" id="ARBA00023172"/>
    </source>
</evidence>
<evidence type="ECO:0000259" key="16">
    <source>
        <dbReference type="PROSITE" id="PS51192"/>
    </source>
</evidence>
<comment type="function">
    <text evidence="15">Plays a critical role in recombination and DNA repair. Helps process Holliday junction intermediates to mature products by catalyzing branch migration. Has replication fork regression activity, unwinds stalled or blocked replication forks to make a HJ that can be resolved. Has a DNA unwinding activity characteristic of a DNA helicase with 3'-5' polarity.</text>
</comment>
<name>A0A1I3D3D2_9FLAO</name>
<dbReference type="SMART" id="SM00487">
    <property type="entry name" value="DEXDc"/>
    <property type="match status" value="1"/>
</dbReference>
<evidence type="ECO:0000256" key="11">
    <source>
        <dbReference type="ARBA" id="ARBA00023235"/>
    </source>
</evidence>
<dbReference type="Pfam" id="PF00271">
    <property type="entry name" value="Helicase_C"/>
    <property type="match status" value="1"/>
</dbReference>
<keyword evidence="9 15" id="KW-0233">DNA recombination</keyword>
<evidence type="ECO:0000256" key="15">
    <source>
        <dbReference type="RuleBase" id="RU363016"/>
    </source>
</evidence>
<dbReference type="NCBIfam" id="NF008165">
    <property type="entry name" value="PRK10917.1-3"/>
    <property type="match status" value="1"/>
</dbReference>
<feature type="domain" description="Helicase C-terminal" evidence="17">
    <location>
        <begin position="481"/>
        <end position="648"/>
    </location>
</feature>
<dbReference type="GO" id="GO:0043138">
    <property type="term" value="F:3'-5' DNA helicase activity"/>
    <property type="evidence" value="ECO:0007669"/>
    <property type="project" value="UniProtKB-EC"/>
</dbReference>
<dbReference type="Gene3D" id="3.40.50.300">
    <property type="entry name" value="P-loop containing nucleotide triphosphate hydrolases"/>
    <property type="match status" value="2"/>
</dbReference>
<dbReference type="InterPro" id="IPR014001">
    <property type="entry name" value="Helicase_ATP-bd"/>
</dbReference>
<dbReference type="PROSITE" id="PS51194">
    <property type="entry name" value="HELICASE_CTER"/>
    <property type="match status" value="1"/>
</dbReference>
<keyword evidence="6 15" id="KW-0347">Helicase</keyword>
<dbReference type="GO" id="GO:0016887">
    <property type="term" value="F:ATP hydrolysis activity"/>
    <property type="evidence" value="ECO:0007669"/>
    <property type="project" value="RHEA"/>
</dbReference>
<dbReference type="GO" id="GO:0006281">
    <property type="term" value="P:DNA repair"/>
    <property type="evidence" value="ECO:0007669"/>
    <property type="project" value="UniProtKB-UniRule"/>
</dbReference>
<evidence type="ECO:0000256" key="14">
    <source>
        <dbReference type="ARBA" id="ARBA00048988"/>
    </source>
</evidence>
<evidence type="ECO:0000256" key="1">
    <source>
        <dbReference type="ARBA" id="ARBA00007504"/>
    </source>
</evidence>
<protein>
    <recommendedName>
        <fullName evidence="2 15">ATP-dependent DNA helicase RecG</fullName>
        <ecNumber evidence="13 15">5.6.2.4</ecNumber>
    </recommendedName>
</protein>
<dbReference type="InterPro" id="IPR045562">
    <property type="entry name" value="RecG_dom3_C"/>
</dbReference>
<dbReference type="Pfam" id="PF19833">
    <property type="entry name" value="RecG_dom3_C"/>
    <property type="match status" value="1"/>
</dbReference>
<dbReference type="AlphaFoldDB" id="A0A1I3D3D2"/>
<evidence type="ECO:0000256" key="8">
    <source>
        <dbReference type="ARBA" id="ARBA00023125"/>
    </source>
</evidence>
<keyword evidence="8" id="KW-0238">DNA-binding</keyword>
<evidence type="ECO:0000313" key="19">
    <source>
        <dbReference type="Proteomes" id="UP000198931"/>
    </source>
</evidence>
<evidence type="ECO:0000256" key="10">
    <source>
        <dbReference type="ARBA" id="ARBA00023204"/>
    </source>
</evidence>
<dbReference type="Proteomes" id="UP000198931">
    <property type="component" value="Unassembled WGS sequence"/>
</dbReference>
<proteinExistence type="inferred from homology"/>
<dbReference type="PANTHER" id="PTHR47964:SF1">
    <property type="entry name" value="ATP-DEPENDENT DNA HELICASE HOMOLOG RECG, CHLOROPLASTIC"/>
    <property type="match status" value="1"/>
</dbReference>
<evidence type="ECO:0000313" key="18">
    <source>
        <dbReference type="EMBL" id="SFH81284.1"/>
    </source>
</evidence>
<dbReference type="CDD" id="cd04488">
    <property type="entry name" value="RecG_wedge_OBF"/>
    <property type="match status" value="1"/>
</dbReference>
<dbReference type="GO" id="GO:0003677">
    <property type="term" value="F:DNA binding"/>
    <property type="evidence" value="ECO:0007669"/>
    <property type="project" value="UniProtKB-KW"/>
</dbReference>
<evidence type="ECO:0000256" key="6">
    <source>
        <dbReference type="ARBA" id="ARBA00022806"/>
    </source>
</evidence>
<evidence type="ECO:0000256" key="5">
    <source>
        <dbReference type="ARBA" id="ARBA00022801"/>
    </source>
</evidence>
<evidence type="ECO:0000256" key="3">
    <source>
        <dbReference type="ARBA" id="ARBA00022741"/>
    </source>
</evidence>
<dbReference type="Pfam" id="PF00270">
    <property type="entry name" value="DEAD"/>
    <property type="match status" value="1"/>
</dbReference>
<keyword evidence="11" id="KW-0413">Isomerase</keyword>
<dbReference type="EMBL" id="FOQT01000001">
    <property type="protein sequence ID" value="SFH81284.1"/>
    <property type="molecule type" value="Genomic_DNA"/>
</dbReference>